<keyword evidence="2 3" id="KW-0040">ANK repeat</keyword>
<dbReference type="PhylomeDB" id="E9GHY4"/>
<dbReference type="eggNOG" id="KOG0504">
    <property type="taxonomic scope" value="Eukaryota"/>
</dbReference>
<evidence type="ECO:0000256" key="4">
    <source>
        <dbReference type="SAM" id="MobiDB-lite"/>
    </source>
</evidence>
<gene>
    <name evidence="5" type="ORF">DAPPUDRAFT_318127</name>
</gene>
<keyword evidence="1" id="KW-0677">Repeat</keyword>
<accession>E9GHY4</accession>
<dbReference type="Gene3D" id="1.25.40.20">
    <property type="entry name" value="Ankyrin repeat-containing domain"/>
    <property type="match status" value="1"/>
</dbReference>
<dbReference type="AlphaFoldDB" id="E9GHY4"/>
<evidence type="ECO:0000313" key="6">
    <source>
        <dbReference type="Proteomes" id="UP000000305"/>
    </source>
</evidence>
<dbReference type="InterPro" id="IPR002110">
    <property type="entry name" value="Ankyrin_rpt"/>
</dbReference>
<evidence type="ECO:0000313" key="5">
    <source>
        <dbReference type="EMBL" id="EFX80969.1"/>
    </source>
</evidence>
<reference evidence="5 6" key="1">
    <citation type="journal article" date="2011" name="Science">
        <title>The ecoresponsive genome of Daphnia pulex.</title>
        <authorList>
            <person name="Colbourne J.K."/>
            <person name="Pfrender M.E."/>
            <person name="Gilbert D."/>
            <person name="Thomas W.K."/>
            <person name="Tucker A."/>
            <person name="Oakley T.H."/>
            <person name="Tokishita S."/>
            <person name="Aerts A."/>
            <person name="Arnold G.J."/>
            <person name="Basu M.K."/>
            <person name="Bauer D.J."/>
            <person name="Caceres C.E."/>
            <person name="Carmel L."/>
            <person name="Casola C."/>
            <person name="Choi J.H."/>
            <person name="Detter J.C."/>
            <person name="Dong Q."/>
            <person name="Dusheyko S."/>
            <person name="Eads B.D."/>
            <person name="Frohlich T."/>
            <person name="Geiler-Samerotte K.A."/>
            <person name="Gerlach D."/>
            <person name="Hatcher P."/>
            <person name="Jogdeo S."/>
            <person name="Krijgsveld J."/>
            <person name="Kriventseva E.V."/>
            <person name="Kultz D."/>
            <person name="Laforsch C."/>
            <person name="Lindquist E."/>
            <person name="Lopez J."/>
            <person name="Manak J.R."/>
            <person name="Muller J."/>
            <person name="Pangilinan J."/>
            <person name="Patwardhan R.P."/>
            <person name="Pitluck S."/>
            <person name="Pritham E.J."/>
            <person name="Rechtsteiner A."/>
            <person name="Rho M."/>
            <person name="Rogozin I.B."/>
            <person name="Sakarya O."/>
            <person name="Salamov A."/>
            <person name="Schaack S."/>
            <person name="Shapiro H."/>
            <person name="Shiga Y."/>
            <person name="Skalitzky C."/>
            <person name="Smith Z."/>
            <person name="Souvorov A."/>
            <person name="Sung W."/>
            <person name="Tang Z."/>
            <person name="Tsuchiya D."/>
            <person name="Tu H."/>
            <person name="Vos H."/>
            <person name="Wang M."/>
            <person name="Wolf Y.I."/>
            <person name="Yamagata H."/>
            <person name="Yamada T."/>
            <person name="Ye Y."/>
            <person name="Shaw J.R."/>
            <person name="Andrews J."/>
            <person name="Crease T.J."/>
            <person name="Tang H."/>
            <person name="Lucas S.M."/>
            <person name="Robertson H.M."/>
            <person name="Bork P."/>
            <person name="Koonin E.V."/>
            <person name="Zdobnov E.M."/>
            <person name="Grigoriev I.V."/>
            <person name="Lynch M."/>
            <person name="Boore J.L."/>
        </authorList>
    </citation>
    <scope>NUCLEOTIDE SEQUENCE [LARGE SCALE GENOMIC DNA]</scope>
</reference>
<dbReference type="InterPro" id="IPR036770">
    <property type="entry name" value="Ankyrin_rpt-contain_sf"/>
</dbReference>
<dbReference type="EMBL" id="GL732545">
    <property type="protein sequence ID" value="EFX80969.1"/>
    <property type="molecule type" value="Genomic_DNA"/>
</dbReference>
<feature type="repeat" description="ANK" evidence="3">
    <location>
        <begin position="41"/>
        <end position="79"/>
    </location>
</feature>
<protein>
    <submittedName>
        <fullName evidence="5">Uncharacterized protein</fullName>
    </submittedName>
</protein>
<dbReference type="OMA" id="PLMITCQ"/>
<dbReference type="SUPFAM" id="SSF48403">
    <property type="entry name" value="Ankyrin repeat"/>
    <property type="match status" value="1"/>
</dbReference>
<evidence type="ECO:0000256" key="3">
    <source>
        <dbReference type="PROSITE-ProRule" id="PRU00023"/>
    </source>
</evidence>
<feature type="compositionally biased region" description="Polar residues" evidence="4">
    <location>
        <begin position="234"/>
        <end position="243"/>
    </location>
</feature>
<dbReference type="HOGENOM" id="CLU_1143543_0_0_1"/>
<dbReference type="KEGG" id="dpx:DAPPUDRAFT_318127"/>
<sequence>MDSVADRASYLLDAVISGHYRQVKFYLDAGYDQDYVDIHREGSTPLILAVTQVKDDESIRNRLIVLLLQAGADPNIGDRYCMTPLMHSILRRQKSTVRILLESKRLDHGMEDFDGNSALMHAASLGLTDIVTIILERLSAVHRMIYLGQKNRKGLTAGNLAEGFEKKELADLLSWKSTYFLPDNFEGFADPKQLEQGKKSSTSCRETRHIPKAGIQTRPYTPEIQRRHWRKNDSNCADQNDVQ</sequence>
<dbReference type="Proteomes" id="UP000000305">
    <property type="component" value="Unassembled WGS sequence"/>
</dbReference>
<dbReference type="InParanoid" id="E9GHY4"/>
<dbReference type="PROSITE" id="PS50088">
    <property type="entry name" value="ANK_REPEAT"/>
    <property type="match status" value="1"/>
</dbReference>
<dbReference type="SMART" id="SM00248">
    <property type="entry name" value="ANK"/>
    <property type="match status" value="4"/>
</dbReference>
<organism evidence="5 6">
    <name type="scientific">Daphnia pulex</name>
    <name type="common">Water flea</name>
    <dbReference type="NCBI Taxonomy" id="6669"/>
    <lineage>
        <taxon>Eukaryota</taxon>
        <taxon>Metazoa</taxon>
        <taxon>Ecdysozoa</taxon>
        <taxon>Arthropoda</taxon>
        <taxon>Crustacea</taxon>
        <taxon>Branchiopoda</taxon>
        <taxon>Diplostraca</taxon>
        <taxon>Cladocera</taxon>
        <taxon>Anomopoda</taxon>
        <taxon>Daphniidae</taxon>
        <taxon>Daphnia</taxon>
    </lineage>
</organism>
<evidence type="ECO:0000256" key="1">
    <source>
        <dbReference type="ARBA" id="ARBA00022737"/>
    </source>
</evidence>
<feature type="region of interest" description="Disordered" evidence="4">
    <location>
        <begin position="191"/>
        <end position="243"/>
    </location>
</feature>
<evidence type="ECO:0000256" key="2">
    <source>
        <dbReference type="ARBA" id="ARBA00023043"/>
    </source>
</evidence>
<keyword evidence="6" id="KW-1185">Reference proteome</keyword>
<proteinExistence type="predicted"/>
<dbReference type="OrthoDB" id="6333947at2759"/>
<dbReference type="PANTHER" id="PTHR24171">
    <property type="entry name" value="ANKYRIN REPEAT DOMAIN-CONTAINING PROTEIN 39-RELATED"/>
    <property type="match status" value="1"/>
</dbReference>
<name>E9GHY4_DAPPU</name>
<dbReference type="Pfam" id="PF12796">
    <property type="entry name" value="Ank_2"/>
    <property type="match status" value="1"/>
</dbReference>
<dbReference type="PANTHER" id="PTHR24171:SF11">
    <property type="entry name" value="26S PROTEASOME NON-ATPASE REGULATORY SUBUNIT 10"/>
    <property type="match status" value="1"/>
</dbReference>